<accession>A0A4V0ZFP7</accession>
<dbReference type="RefSeq" id="WP_130598846.1">
    <property type="nucleotide sequence ID" value="NZ_CP034759.1"/>
</dbReference>
<reference evidence="4 5" key="1">
    <citation type="submission" date="2018-12" db="EMBL/GenBank/DDBJ databases">
        <title>Complete genome of Litorilituus sediminis.</title>
        <authorList>
            <person name="Liu A."/>
            <person name="Rong J."/>
        </authorList>
    </citation>
    <scope>NUCLEOTIDE SEQUENCE [LARGE SCALE GENOMIC DNA]</scope>
    <source>
        <strain evidence="4 5">JCM 17549</strain>
    </source>
</reference>
<dbReference type="PANTHER" id="PTHR11669">
    <property type="entry name" value="REPLICATION FACTOR C / DNA POLYMERASE III GAMMA-TAU SUBUNIT"/>
    <property type="match status" value="1"/>
</dbReference>
<sequence length="315" mass="35314">MSFKVQLTAQLQANKLPHAILLHGPIGSGKTALAHWLTSVLACHQPEFNGAEINACQHCKACLLIKSQTYPDHLTLMSHGASLGVDDIRHANSFLEKTAQLGGYKTVLIPDAQAMTIAAANALLKTLEEPSKNSLLILMVRDMDMLLPTIISRCHVLSIRSVVGKALLEKLGSQALAHGDTLKSEENFYNLTHLAELTDSEVYQDYIEFRQQYIAFLHGQTSEHNLLQQALQTPHAIRWLEKITCNLLRQAQWPQNDKQTDTAEINLSIEVFNQLYKVIIKHTKVIKSYTQSNEQFVVEQLLMALNDIVKSSTRR</sequence>
<evidence type="ECO:0000256" key="3">
    <source>
        <dbReference type="ARBA" id="ARBA00049244"/>
    </source>
</evidence>
<dbReference type="SUPFAM" id="SSF52540">
    <property type="entry name" value="P-loop containing nucleoside triphosphate hydrolases"/>
    <property type="match status" value="1"/>
</dbReference>
<gene>
    <name evidence="4" type="ORF">EMK97_01680</name>
</gene>
<comment type="catalytic activity">
    <reaction evidence="3">
        <text>DNA(n) + a 2'-deoxyribonucleoside 5'-triphosphate = DNA(n+1) + diphosphate</text>
        <dbReference type="Rhea" id="RHEA:22508"/>
        <dbReference type="Rhea" id="RHEA-COMP:17339"/>
        <dbReference type="Rhea" id="RHEA-COMP:17340"/>
        <dbReference type="ChEBI" id="CHEBI:33019"/>
        <dbReference type="ChEBI" id="CHEBI:61560"/>
        <dbReference type="ChEBI" id="CHEBI:173112"/>
        <dbReference type="EC" id="2.7.7.7"/>
    </reaction>
</comment>
<dbReference type="Gene3D" id="3.40.50.300">
    <property type="entry name" value="P-loop containing nucleotide triphosphate hydrolases"/>
    <property type="match status" value="1"/>
</dbReference>
<proteinExistence type="predicted"/>
<evidence type="ECO:0000256" key="1">
    <source>
        <dbReference type="ARBA" id="ARBA00012417"/>
    </source>
</evidence>
<dbReference type="KEGG" id="lsd:EMK97_01680"/>
<dbReference type="EC" id="2.7.7.7" evidence="1"/>
<dbReference type="GO" id="GO:0009360">
    <property type="term" value="C:DNA polymerase III complex"/>
    <property type="evidence" value="ECO:0007669"/>
    <property type="project" value="TreeGrafter"/>
</dbReference>
<dbReference type="InterPro" id="IPR027417">
    <property type="entry name" value="P-loop_NTPase"/>
</dbReference>
<protein>
    <recommendedName>
        <fullName evidence="1">DNA-directed DNA polymerase</fullName>
        <ecNumber evidence="1">2.7.7.7</ecNumber>
    </recommendedName>
</protein>
<evidence type="ECO:0000256" key="2">
    <source>
        <dbReference type="ARBA" id="ARBA00022932"/>
    </source>
</evidence>
<name>A0A4V0ZFP7_9GAMM</name>
<keyword evidence="5" id="KW-1185">Reference proteome</keyword>
<dbReference type="InterPro" id="IPR050238">
    <property type="entry name" value="DNA_Rep/Repair_Clamp_Loader"/>
</dbReference>
<dbReference type="PANTHER" id="PTHR11669:SF8">
    <property type="entry name" value="DNA POLYMERASE III SUBUNIT DELTA"/>
    <property type="match status" value="1"/>
</dbReference>
<keyword evidence="2" id="KW-0548">Nucleotidyltransferase</keyword>
<dbReference type="EMBL" id="CP034759">
    <property type="protein sequence ID" value="QBG34540.1"/>
    <property type="molecule type" value="Genomic_DNA"/>
</dbReference>
<dbReference type="GO" id="GO:0006261">
    <property type="term" value="P:DNA-templated DNA replication"/>
    <property type="evidence" value="ECO:0007669"/>
    <property type="project" value="TreeGrafter"/>
</dbReference>
<keyword evidence="2" id="KW-0239">DNA-directed DNA polymerase</keyword>
<dbReference type="OrthoDB" id="9811073at2"/>
<organism evidence="4 5">
    <name type="scientific">Litorilituus sediminis</name>
    <dbReference type="NCBI Taxonomy" id="718192"/>
    <lineage>
        <taxon>Bacteria</taxon>
        <taxon>Pseudomonadati</taxon>
        <taxon>Pseudomonadota</taxon>
        <taxon>Gammaproteobacteria</taxon>
        <taxon>Alteromonadales</taxon>
        <taxon>Colwelliaceae</taxon>
        <taxon>Litorilituus</taxon>
    </lineage>
</organism>
<dbReference type="GO" id="GO:0003887">
    <property type="term" value="F:DNA-directed DNA polymerase activity"/>
    <property type="evidence" value="ECO:0007669"/>
    <property type="project" value="UniProtKB-KW"/>
</dbReference>
<evidence type="ECO:0000313" key="5">
    <source>
        <dbReference type="Proteomes" id="UP000290244"/>
    </source>
</evidence>
<dbReference type="Proteomes" id="UP000290244">
    <property type="component" value="Chromosome"/>
</dbReference>
<dbReference type="AlphaFoldDB" id="A0A4V0ZFP7"/>
<keyword evidence="2" id="KW-0808">Transferase</keyword>
<evidence type="ECO:0000313" key="4">
    <source>
        <dbReference type="EMBL" id="QBG34540.1"/>
    </source>
</evidence>
<dbReference type="Pfam" id="PF13177">
    <property type="entry name" value="DNA_pol3_delta2"/>
    <property type="match status" value="1"/>
</dbReference>